<comment type="caution">
    <text evidence="3">The sequence shown here is derived from an EMBL/GenBank/DDBJ whole genome shotgun (WGS) entry which is preliminary data.</text>
</comment>
<proteinExistence type="predicted"/>
<accession>A0A6A7KBG6</accession>
<keyword evidence="1" id="KW-0812">Transmembrane</keyword>
<sequence length="437" mass="49966">MDKIEELLYEEKRIIDEINVPEELEMILTNSLEKASKKKNRGLQKSIAVCIIVLLFFSFNIETLAFYGKKLVGYDNVMSGTLQELNELGKGQVVEESFSFSDGVTVTLDGVMLDDNSLILYYSIDDPRGNIQNVSERMNIYLMFGKSLPSYRGIGEFDEEGNYLRFVLQTNDPPSFFDNTVKLNLNYNIEGNKSEYGEISFKLDRKQAVGKSIRVPINKNISIDKKSIRVKSLTASPTSTVIKGQIQNILELGLDYIKKERIYPEDIQLALYANGKEIELQGAGMTTNLNGINYDLVFDRLPENTKEVQLELRSFEGIYDVDQKIDLGDVDNKIVEIKGQDININSVKKDGDYTYILITTEETTTLPKLNLNINGENKELLETIPEGYEKREINGEEKTYYSRTLKFLGNGDNMNLHVQRIRYTKIFNQIVLDYKLK</sequence>
<evidence type="ECO:0000256" key="1">
    <source>
        <dbReference type="SAM" id="Phobius"/>
    </source>
</evidence>
<dbReference type="EMBL" id="WHNX01000026">
    <property type="protein sequence ID" value="MPW26746.1"/>
    <property type="molecule type" value="Genomic_DNA"/>
</dbReference>
<name>A0A6A7KBG6_9FIRM</name>
<dbReference type="AlphaFoldDB" id="A0A6A7KBG6"/>
<keyword evidence="1" id="KW-0472">Membrane</keyword>
<dbReference type="Pfam" id="PF13786">
    <property type="entry name" value="DUF4179"/>
    <property type="match status" value="1"/>
</dbReference>
<dbReference type="Proteomes" id="UP000440004">
    <property type="component" value="Unassembled WGS sequence"/>
</dbReference>
<evidence type="ECO:0000313" key="3">
    <source>
        <dbReference type="EMBL" id="MPW26746.1"/>
    </source>
</evidence>
<protein>
    <submittedName>
        <fullName evidence="3">DUF4179 domain-containing protein</fullName>
    </submittedName>
</protein>
<gene>
    <name evidence="3" type="ORF">GC105_13220</name>
</gene>
<keyword evidence="1" id="KW-1133">Transmembrane helix</keyword>
<organism evidence="3 4">
    <name type="scientific">Alkalibaculum sporogenes</name>
    <dbReference type="NCBI Taxonomy" id="2655001"/>
    <lineage>
        <taxon>Bacteria</taxon>
        <taxon>Bacillati</taxon>
        <taxon>Bacillota</taxon>
        <taxon>Clostridia</taxon>
        <taxon>Eubacteriales</taxon>
        <taxon>Eubacteriaceae</taxon>
        <taxon>Alkalibaculum</taxon>
    </lineage>
</organism>
<reference evidence="3 4" key="1">
    <citation type="submission" date="2019-10" db="EMBL/GenBank/DDBJ databases">
        <title>Alkalibaculum tamaniensis sp.nov., a new alkaliphilic acetogen, isolated on methoxylated aromatics from a mud volcano.</title>
        <authorList>
            <person name="Khomyakova M.A."/>
            <person name="Merkel A.Y."/>
            <person name="Bonch-Osmolovskaya E.A."/>
            <person name="Slobodkin A.I."/>
        </authorList>
    </citation>
    <scope>NUCLEOTIDE SEQUENCE [LARGE SCALE GENOMIC DNA]</scope>
    <source>
        <strain evidence="3 4">M08DMB</strain>
    </source>
</reference>
<evidence type="ECO:0000259" key="2">
    <source>
        <dbReference type="Pfam" id="PF13786"/>
    </source>
</evidence>
<evidence type="ECO:0000313" key="4">
    <source>
        <dbReference type="Proteomes" id="UP000440004"/>
    </source>
</evidence>
<dbReference type="InterPro" id="IPR025436">
    <property type="entry name" value="DUF4179"/>
</dbReference>
<feature type="transmembrane region" description="Helical" evidence="1">
    <location>
        <begin position="47"/>
        <end position="68"/>
    </location>
</feature>
<feature type="domain" description="DUF4179" evidence="2">
    <location>
        <begin position="37"/>
        <end position="125"/>
    </location>
</feature>
<dbReference type="RefSeq" id="WP_152805626.1">
    <property type="nucleotide sequence ID" value="NZ_WHNX01000026.1"/>
</dbReference>
<keyword evidence="4" id="KW-1185">Reference proteome</keyword>